<dbReference type="PaxDb" id="3880-AES94734"/>
<dbReference type="GO" id="GO:0003676">
    <property type="term" value="F:nucleic acid binding"/>
    <property type="evidence" value="ECO:0007669"/>
    <property type="project" value="InterPro"/>
</dbReference>
<reference evidence="1 3" key="1">
    <citation type="journal article" date="2011" name="Nature">
        <title>The Medicago genome provides insight into the evolution of rhizobial symbioses.</title>
        <authorList>
            <person name="Young N.D."/>
            <person name="Debelle F."/>
            <person name="Oldroyd G.E."/>
            <person name="Geurts R."/>
            <person name="Cannon S.B."/>
            <person name="Udvardi M.K."/>
            <person name="Benedito V.A."/>
            <person name="Mayer K.F."/>
            <person name="Gouzy J."/>
            <person name="Schoof H."/>
            <person name="Van de Peer Y."/>
            <person name="Proost S."/>
            <person name="Cook D.R."/>
            <person name="Meyers B.C."/>
            <person name="Spannagl M."/>
            <person name="Cheung F."/>
            <person name="De Mita S."/>
            <person name="Krishnakumar V."/>
            <person name="Gundlach H."/>
            <person name="Zhou S."/>
            <person name="Mudge J."/>
            <person name="Bharti A.K."/>
            <person name="Murray J.D."/>
            <person name="Naoumkina M.A."/>
            <person name="Rosen B."/>
            <person name="Silverstein K.A."/>
            <person name="Tang H."/>
            <person name="Rombauts S."/>
            <person name="Zhao P.X."/>
            <person name="Zhou P."/>
            <person name="Barbe V."/>
            <person name="Bardou P."/>
            <person name="Bechner M."/>
            <person name="Bellec A."/>
            <person name="Berger A."/>
            <person name="Berges H."/>
            <person name="Bidwell S."/>
            <person name="Bisseling T."/>
            <person name="Choisne N."/>
            <person name="Couloux A."/>
            <person name="Denny R."/>
            <person name="Deshpande S."/>
            <person name="Dai X."/>
            <person name="Doyle J.J."/>
            <person name="Dudez A.M."/>
            <person name="Farmer A.D."/>
            <person name="Fouteau S."/>
            <person name="Franken C."/>
            <person name="Gibelin C."/>
            <person name="Gish J."/>
            <person name="Goldstein S."/>
            <person name="Gonzalez A.J."/>
            <person name="Green P.J."/>
            <person name="Hallab A."/>
            <person name="Hartog M."/>
            <person name="Hua A."/>
            <person name="Humphray S.J."/>
            <person name="Jeong D.H."/>
            <person name="Jing Y."/>
            <person name="Jocker A."/>
            <person name="Kenton S.M."/>
            <person name="Kim D.J."/>
            <person name="Klee K."/>
            <person name="Lai H."/>
            <person name="Lang C."/>
            <person name="Lin S."/>
            <person name="Macmil S.L."/>
            <person name="Magdelenat G."/>
            <person name="Matthews L."/>
            <person name="McCorrison J."/>
            <person name="Monaghan E.L."/>
            <person name="Mun J.H."/>
            <person name="Najar F.Z."/>
            <person name="Nicholson C."/>
            <person name="Noirot C."/>
            <person name="O'Bleness M."/>
            <person name="Paule C.R."/>
            <person name="Poulain J."/>
            <person name="Prion F."/>
            <person name="Qin B."/>
            <person name="Qu C."/>
            <person name="Retzel E.F."/>
            <person name="Riddle C."/>
            <person name="Sallet E."/>
            <person name="Samain S."/>
            <person name="Samson N."/>
            <person name="Sanders I."/>
            <person name="Saurat O."/>
            <person name="Scarpelli C."/>
            <person name="Schiex T."/>
            <person name="Segurens B."/>
            <person name="Severin A.J."/>
            <person name="Sherrier D.J."/>
            <person name="Shi R."/>
            <person name="Sims S."/>
            <person name="Singer S.R."/>
            <person name="Sinharoy S."/>
            <person name="Sterck L."/>
            <person name="Viollet A."/>
            <person name="Wang B.B."/>
            <person name="Wang K."/>
            <person name="Wang M."/>
            <person name="Wang X."/>
            <person name="Warfsmann J."/>
            <person name="Weissenbach J."/>
            <person name="White D.D."/>
            <person name="White J.D."/>
            <person name="Wiley G.B."/>
            <person name="Wincker P."/>
            <person name="Xing Y."/>
            <person name="Yang L."/>
            <person name="Yao Z."/>
            <person name="Ying F."/>
            <person name="Zhai J."/>
            <person name="Zhou L."/>
            <person name="Zuber A."/>
            <person name="Denarie J."/>
            <person name="Dixon R.A."/>
            <person name="May G.D."/>
            <person name="Schwartz D.C."/>
            <person name="Rogers J."/>
            <person name="Quetier F."/>
            <person name="Town C.D."/>
            <person name="Roe B.A."/>
        </authorList>
    </citation>
    <scope>NUCLEOTIDE SEQUENCE [LARGE SCALE GENOMIC DNA]</scope>
    <source>
        <strain evidence="1">A17</strain>
        <strain evidence="2 3">cv. Jemalong A17</strain>
    </source>
</reference>
<protein>
    <recommendedName>
        <fullName evidence="4">Transcription factor interactor and regulator CCHC(Zn) family</fullName>
    </recommendedName>
</protein>
<evidence type="ECO:0000313" key="3">
    <source>
        <dbReference type="Proteomes" id="UP000002051"/>
    </source>
</evidence>
<proteinExistence type="predicted"/>
<keyword evidence="3" id="KW-1185">Reference proteome</keyword>
<organism evidence="1 3">
    <name type="scientific">Medicago truncatula</name>
    <name type="common">Barrel medic</name>
    <name type="synonym">Medicago tribuloides</name>
    <dbReference type="NCBI Taxonomy" id="3880"/>
    <lineage>
        <taxon>Eukaryota</taxon>
        <taxon>Viridiplantae</taxon>
        <taxon>Streptophyta</taxon>
        <taxon>Embryophyta</taxon>
        <taxon>Tracheophyta</taxon>
        <taxon>Spermatophyta</taxon>
        <taxon>Magnoliopsida</taxon>
        <taxon>eudicotyledons</taxon>
        <taxon>Gunneridae</taxon>
        <taxon>Pentapetalae</taxon>
        <taxon>rosids</taxon>
        <taxon>fabids</taxon>
        <taxon>Fabales</taxon>
        <taxon>Fabaceae</taxon>
        <taxon>Papilionoideae</taxon>
        <taxon>50 kb inversion clade</taxon>
        <taxon>NPAAA clade</taxon>
        <taxon>Hologalegina</taxon>
        <taxon>IRL clade</taxon>
        <taxon>Trifolieae</taxon>
        <taxon>Medicago</taxon>
    </lineage>
</organism>
<dbReference type="Proteomes" id="UP000002051">
    <property type="component" value="Chromosome 5"/>
</dbReference>
<evidence type="ECO:0000313" key="2">
    <source>
        <dbReference type="EnsemblPlants" id="AES94734"/>
    </source>
</evidence>
<gene>
    <name evidence="1" type="ordered locus">MTR_5g017720</name>
</gene>
<reference evidence="2" key="3">
    <citation type="submission" date="2015-04" db="UniProtKB">
        <authorList>
            <consortium name="EnsemblPlants"/>
        </authorList>
    </citation>
    <scope>IDENTIFICATION</scope>
    <source>
        <strain evidence="2">cv. Jemalong A17</strain>
    </source>
</reference>
<reference evidence="1 3" key="2">
    <citation type="journal article" date="2014" name="BMC Genomics">
        <title>An improved genome release (version Mt4.0) for the model legume Medicago truncatula.</title>
        <authorList>
            <person name="Tang H."/>
            <person name="Krishnakumar V."/>
            <person name="Bidwell S."/>
            <person name="Rosen B."/>
            <person name="Chan A."/>
            <person name="Zhou S."/>
            <person name="Gentzbittel L."/>
            <person name="Childs K.L."/>
            <person name="Yandell M."/>
            <person name="Gundlach H."/>
            <person name="Mayer K.F."/>
            <person name="Schwartz D.C."/>
            <person name="Town C.D."/>
        </authorList>
    </citation>
    <scope>GENOME REANNOTATION</scope>
    <source>
        <strain evidence="2 3">cv. Jemalong A17</strain>
    </source>
</reference>
<dbReference type="AlphaFoldDB" id="G7K809"/>
<name>G7K809_MEDTR</name>
<dbReference type="EMBL" id="CM001221">
    <property type="protein sequence ID" value="AES94734.1"/>
    <property type="molecule type" value="Genomic_DNA"/>
</dbReference>
<accession>G7K809</accession>
<dbReference type="SUPFAM" id="SSF57756">
    <property type="entry name" value="Retrovirus zinc finger-like domains"/>
    <property type="match status" value="1"/>
</dbReference>
<sequence length="187" mass="21573">MGVGIKQSSKFISILKWHVEFIVKYYKEQHSQKHKVLWDCDVVGCSCEHFEFWGILCRDEFQRPVKVNVMLSEVGRKGKGPYIENVENAVEFISNPPRSITKGRPKTKRSKGGIELSREARSCSFCNRSGHNVTTCPDKEGYVPSSTIKKRKNEAQATKFKSYFIFKILVKFFELYHEITTKKSGHS</sequence>
<evidence type="ECO:0008006" key="4">
    <source>
        <dbReference type="Google" id="ProtNLM"/>
    </source>
</evidence>
<dbReference type="HOGENOM" id="CLU_1449736_0_0_1"/>
<dbReference type="GO" id="GO:0008270">
    <property type="term" value="F:zinc ion binding"/>
    <property type="evidence" value="ECO:0007669"/>
    <property type="project" value="InterPro"/>
</dbReference>
<evidence type="ECO:0000313" key="1">
    <source>
        <dbReference type="EMBL" id="AES94734.1"/>
    </source>
</evidence>
<dbReference type="InterPro" id="IPR036875">
    <property type="entry name" value="Znf_CCHC_sf"/>
</dbReference>
<dbReference type="EnsemblPlants" id="AES94734">
    <property type="protein sequence ID" value="AES94734"/>
    <property type="gene ID" value="MTR_5g017720"/>
</dbReference>